<dbReference type="EMBL" id="SOFD01000015">
    <property type="protein sequence ID" value="TFB78473.1"/>
    <property type="molecule type" value="Genomic_DNA"/>
</dbReference>
<evidence type="ECO:0000313" key="4">
    <source>
        <dbReference type="Proteomes" id="UP000298252"/>
    </source>
</evidence>
<reference evidence="1 3" key="1">
    <citation type="submission" date="2016-10" db="EMBL/GenBank/DDBJ databases">
        <authorList>
            <person name="Varghese N."/>
            <person name="Submissions S."/>
        </authorList>
    </citation>
    <scope>NUCLEOTIDE SEQUENCE [LARGE SCALE GENOMIC DNA]</scope>
    <source>
        <strain evidence="1 3">CGMCC 1.11215</strain>
    </source>
</reference>
<name>A0A4R8V772_9MICO</name>
<protein>
    <submittedName>
        <fullName evidence="2">Cytotoxic translational repressor of toxin-antitoxin stability system</fullName>
    </submittedName>
</protein>
<accession>A0A4R8V772</accession>
<dbReference type="Proteomes" id="UP000298252">
    <property type="component" value="Unassembled WGS sequence"/>
</dbReference>
<keyword evidence="4" id="KW-1185">Reference proteome</keyword>
<dbReference type="AlphaFoldDB" id="A0A4R8V772"/>
<dbReference type="RefSeq" id="WP_092342641.1">
    <property type="nucleotide sequence ID" value="NZ_FNIB01000028.1"/>
</dbReference>
<proteinExistence type="predicted"/>
<evidence type="ECO:0000313" key="1">
    <source>
        <dbReference type="EMBL" id="SDO61879.1"/>
    </source>
</evidence>
<dbReference type="Proteomes" id="UP000199639">
    <property type="component" value="Unassembled WGS sequence"/>
</dbReference>
<reference evidence="2 4" key="2">
    <citation type="submission" date="2019-03" db="EMBL/GenBank/DDBJ databases">
        <title>Genomics of glacier-inhabiting Cryobacterium strains.</title>
        <authorList>
            <person name="Liu Q."/>
            <person name="Xin Y.-H."/>
        </authorList>
    </citation>
    <scope>NUCLEOTIDE SEQUENCE [LARGE SCALE GENOMIC DNA]</scope>
    <source>
        <strain evidence="2 4">Hh8</strain>
    </source>
</reference>
<gene>
    <name evidence="2" type="ORF">E3O21_05765</name>
    <name evidence="1" type="ORF">SAMN05216368_12815</name>
</gene>
<dbReference type="STRING" id="1424659.SAMN05216368_12815"/>
<dbReference type="EMBL" id="FNIB01000028">
    <property type="protein sequence ID" value="SDO61879.1"/>
    <property type="molecule type" value="Genomic_DNA"/>
</dbReference>
<organism evidence="1 3">
    <name type="scientific">Cryobacterium flavum</name>
    <dbReference type="NCBI Taxonomy" id="1424659"/>
    <lineage>
        <taxon>Bacteria</taxon>
        <taxon>Bacillati</taxon>
        <taxon>Actinomycetota</taxon>
        <taxon>Actinomycetes</taxon>
        <taxon>Micrococcales</taxon>
        <taxon>Microbacteriaceae</taxon>
        <taxon>Cryobacterium</taxon>
    </lineage>
</organism>
<evidence type="ECO:0000313" key="3">
    <source>
        <dbReference type="Proteomes" id="UP000199639"/>
    </source>
</evidence>
<sequence length="149" mass="16976">MSKYPAATREDHDDFCVAEKWQLVRGASGRPVRHHRTYELALWDGQILRTRISRPVDRSTYSAGMWTHILRTQLAVDAEAFWACVREKKLPDRGAPETVTQREPLPLYLVRALNELGVEESESLALTAAEAAQLLSEKMAERYGHQRSS</sequence>
<evidence type="ECO:0000313" key="2">
    <source>
        <dbReference type="EMBL" id="TFB78473.1"/>
    </source>
</evidence>